<comment type="cofactor">
    <cofactor evidence="1">
        <name>L-ascorbate</name>
        <dbReference type="ChEBI" id="CHEBI:38290"/>
    </cofactor>
</comment>
<evidence type="ECO:0000256" key="1">
    <source>
        <dbReference type="ARBA" id="ARBA00001961"/>
    </source>
</evidence>
<dbReference type="InterPro" id="IPR051559">
    <property type="entry name" value="HIF_prolyl_hydroxylases"/>
</dbReference>
<keyword evidence="4" id="KW-0560">Oxidoreductase</keyword>
<protein>
    <recommendedName>
        <fullName evidence="6">Prolyl 4-hydroxylase alpha subunit domain-containing protein</fullName>
    </recommendedName>
</protein>
<dbReference type="GO" id="GO:0031418">
    <property type="term" value="F:L-ascorbic acid binding"/>
    <property type="evidence" value="ECO:0007669"/>
    <property type="project" value="UniProtKB-KW"/>
</dbReference>
<dbReference type="SMART" id="SM00702">
    <property type="entry name" value="P4Hc"/>
    <property type="match status" value="1"/>
</dbReference>
<organism evidence="7">
    <name type="scientific">Odontella aurita</name>
    <dbReference type="NCBI Taxonomy" id="265563"/>
    <lineage>
        <taxon>Eukaryota</taxon>
        <taxon>Sar</taxon>
        <taxon>Stramenopiles</taxon>
        <taxon>Ochrophyta</taxon>
        <taxon>Bacillariophyta</taxon>
        <taxon>Mediophyceae</taxon>
        <taxon>Biddulphiophycidae</taxon>
        <taxon>Eupodiscales</taxon>
        <taxon>Odontellaceae</taxon>
        <taxon>Odontella</taxon>
    </lineage>
</organism>
<dbReference type="Gene3D" id="2.60.120.620">
    <property type="entry name" value="q2cbj1_9rhob like domain"/>
    <property type="match status" value="2"/>
</dbReference>
<evidence type="ECO:0000256" key="4">
    <source>
        <dbReference type="ARBA" id="ARBA00023002"/>
    </source>
</evidence>
<dbReference type="GO" id="GO:0008198">
    <property type="term" value="F:ferrous iron binding"/>
    <property type="evidence" value="ECO:0007669"/>
    <property type="project" value="TreeGrafter"/>
</dbReference>
<evidence type="ECO:0000256" key="2">
    <source>
        <dbReference type="ARBA" id="ARBA00022896"/>
    </source>
</evidence>
<keyword evidence="3" id="KW-0223">Dioxygenase</keyword>
<feature type="domain" description="Prolyl 4-hydroxylase alpha subunit" evidence="6">
    <location>
        <begin position="71"/>
        <end position="425"/>
    </location>
</feature>
<feature type="chain" id="PRO_5031379791" description="Prolyl 4-hydroxylase alpha subunit domain-containing protein" evidence="5">
    <location>
        <begin position="27"/>
        <end position="438"/>
    </location>
</feature>
<dbReference type="AlphaFoldDB" id="A0A7S4JWM4"/>
<dbReference type="EMBL" id="HBKQ01051118">
    <property type="protein sequence ID" value="CAE2276687.1"/>
    <property type="molecule type" value="Transcribed_RNA"/>
</dbReference>
<name>A0A7S4JWM4_9STRA</name>
<dbReference type="PANTHER" id="PTHR12907:SF26">
    <property type="entry name" value="HIF PROLYL HYDROXYLASE, ISOFORM C"/>
    <property type="match status" value="1"/>
</dbReference>
<gene>
    <name evidence="7" type="ORF">OAUR00152_LOCUS35255</name>
</gene>
<feature type="signal peptide" evidence="5">
    <location>
        <begin position="1"/>
        <end position="26"/>
    </location>
</feature>
<proteinExistence type="predicted"/>
<reference evidence="7" key="1">
    <citation type="submission" date="2021-01" db="EMBL/GenBank/DDBJ databases">
        <authorList>
            <person name="Corre E."/>
            <person name="Pelletier E."/>
            <person name="Niang G."/>
            <person name="Scheremetjew M."/>
            <person name="Finn R."/>
            <person name="Kale V."/>
            <person name="Holt S."/>
            <person name="Cochrane G."/>
            <person name="Meng A."/>
            <person name="Brown T."/>
            <person name="Cohen L."/>
        </authorList>
    </citation>
    <scope>NUCLEOTIDE SEQUENCE</scope>
    <source>
        <strain evidence="7">Isolate 1302-5</strain>
    </source>
</reference>
<dbReference type="GO" id="GO:0031543">
    <property type="term" value="F:peptidyl-proline dioxygenase activity"/>
    <property type="evidence" value="ECO:0007669"/>
    <property type="project" value="TreeGrafter"/>
</dbReference>
<evidence type="ECO:0000313" key="7">
    <source>
        <dbReference type="EMBL" id="CAE2276687.1"/>
    </source>
</evidence>
<evidence type="ECO:0000256" key="3">
    <source>
        <dbReference type="ARBA" id="ARBA00022964"/>
    </source>
</evidence>
<dbReference type="InterPro" id="IPR006620">
    <property type="entry name" value="Pro_4_hyd_alph"/>
</dbReference>
<dbReference type="GO" id="GO:0071456">
    <property type="term" value="P:cellular response to hypoxia"/>
    <property type="evidence" value="ECO:0007669"/>
    <property type="project" value="TreeGrafter"/>
</dbReference>
<dbReference type="PANTHER" id="PTHR12907">
    <property type="entry name" value="EGL NINE HOMOLOG-RELATED"/>
    <property type="match status" value="1"/>
</dbReference>
<sequence>MCRSPAMAVDLSFCLSLLLVSTQLLATPSRAFSAAAADARTCGSENGLSATARSDGSGLDIDRLRNTIASGRVYQQRGFFTEGQVEALLSEVDDLRASGALQPSGLSNTNKGSKQNFGKVDREVCPVPWWKESLSGEAREIAIDLSPEEKERVAVRAKLRDLRSSLSSLLERNTMVDPGLAHECYYSRSTKGAFLDRHMDERHEETKGSRGWLLPSRRSISWLVYLSDPDWDEDINGGQLRTFPQAKFNGYNPGKLEAGSHNGNLQVGWLLRQQGATVPVYLDSWFKTRSVATGDVEPHCILYIVDEKSYSSVEYITRPWVNDLVQGGTAADFLKVRAKLDENEYQKCERAESDGCLFVKKEFASSFRLLEDRESWSNGNNPDDSVIEDIVPFRGSLVMFDSVSVPHEVSLVKAGTRTALAGWFHEETQAFPEDFYDS</sequence>
<accession>A0A7S4JWM4</accession>
<keyword evidence="5" id="KW-0732">Signal</keyword>
<evidence type="ECO:0000259" key="6">
    <source>
        <dbReference type="SMART" id="SM00702"/>
    </source>
</evidence>
<keyword evidence="2" id="KW-0847">Vitamin C</keyword>
<evidence type="ECO:0000256" key="5">
    <source>
        <dbReference type="SAM" id="SignalP"/>
    </source>
</evidence>